<dbReference type="Proteomes" id="UP001147747">
    <property type="component" value="Unassembled WGS sequence"/>
</dbReference>
<accession>A0A9W9VYX0</accession>
<feature type="region of interest" description="Disordered" evidence="1">
    <location>
        <begin position="1"/>
        <end position="121"/>
    </location>
</feature>
<comment type="caution">
    <text evidence="2">The sequence shown here is derived from an EMBL/GenBank/DDBJ whole genome shotgun (WGS) entry which is preliminary data.</text>
</comment>
<feature type="compositionally biased region" description="Polar residues" evidence="1">
    <location>
        <begin position="69"/>
        <end position="80"/>
    </location>
</feature>
<proteinExistence type="predicted"/>
<evidence type="ECO:0000313" key="2">
    <source>
        <dbReference type="EMBL" id="KAJ5391816.1"/>
    </source>
</evidence>
<gene>
    <name evidence="2" type="ORF">N7509_007306</name>
</gene>
<reference evidence="2" key="2">
    <citation type="journal article" date="2023" name="IMA Fungus">
        <title>Comparative genomic study of the Penicillium genus elucidates a diverse pangenome and 15 lateral gene transfer events.</title>
        <authorList>
            <person name="Petersen C."/>
            <person name="Sorensen T."/>
            <person name="Nielsen M.R."/>
            <person name="Sondergaard T.E."/>
            <person name="Sorensen J.L."/>
            <person name="Fitzpatrick D.A."/>
            <person name="Frisvad J.C."/>
            <person name="Nielsen K.L."/>
        </authorList>
    </citation>
    <scope>NUCLEOTIDE SEQUENCE</scope>
    <source>
        <strain evidence="2">IBT 29677</strain>
    </source>
</reference>
<evidence type="ECO:0000256" key="1">
    <source>
        <dbReference type="SAM" id="MobiDB-lite"/>
    </source>
</evidence>
<organism evidence="2 3">
    <name type="scientific">Penicillium cosmopolitanum</name>
    <dbReference type="NCBI Taxonomy" id="1131564"/>
    <lineage>
        <taxon>Eukaryota</taxon>
        <taxon>Fungi</taxon>
        <taxon>Dikarya</taxon>
        <taxon>Ascomycota</taxon>
        <taxon>Pezizomycotina</taxon>
        <taxon>Eurotiomycetes</taxon>
        <taxon>Eurotiomycetidae</taxon>
        <taxon>Eurotiales</taxon>
        <taxon>Aspergillaceae</taxon>
        <taxon>Penicillium</taxon>
    </lineage>
</organism>
<name>A0A9W9VYX0_9EURO</name>
<keyword evidence="3" id="KW-1185">Reference proteome</keyword>
<feature type="compositionally biased region" description="Basic and acidic residues" evidence="1">
    <location>
        <begin position="9"/>
        <end position="19"/>
    </location>
</feature>
<dbReference type="RefSeq" id="XP_056487494.1">
    <property type="nucleotide sequence ID" value="XM_056631943.1"/>
</dbReference>
<protein>
    <submittedName>
        <fullName evidence="2">Uncharacterized protein</fullName>
    </submittedName>
</protein>
<reference evidence="2" key="1">
    <citation type="submission" date="2022-12" db="EMBL/GenBank/DDBJ databases">
        <authorList>
            <person name="Petersen C."/>
        </authorList>
    </citation>
    <scope>NUCLEOTIDE SEQUENCE</scope>
    <source>
        <strain evidence="2">IBT 29677</strain>
    </source>
</reference>
<feature type="compositionally biased region" description="Polar residues" evidence="1">
    <location>
        <begin position="33"/>
        <end position="48"/>
    </location>
</feature>
<evidence type="ECO:0000313" key="3">
    <source>
        <dbReference type="Proteomes" id="UP001147747"/>
    </source>
</evidence>
<dbReference type="OrthoDB" id="3913483at2759"/>
<feature type="compositionally biased region" description="Low complexity" evidence="1">
    <location>
        <begin position="101"/>
        <end position="112"/>
    </location>
</feature>
<dbReference type="EMBL" id="JAPZBU010000008">
    <property type="protein sequence ID" value="KAJ5391816.1"/>
    <property type="molecule type" value="Genomic_DNA"/>
</dbReference>
<dbReference type="GeneID" id="81370923"/>
<dbReference type="AlphaFoldDB" id="A0A9W9VYX0"/>
<sequence length="121" mass="13043">MSDQTYHTTRQDLRKEESRVSQQHGGKIPADSDVSNMKSIIDQNTNKSKQIDETKANLPLPEDPPVASDWNSSDQRTVNVGSGRLEGPTSIGADDALRGPSTASSSVRVSGSELHKNTAPK</sequence>